<dbReference type="Proteomes" id="UP000315700">
    <property type="component" value="Chromosome"/>
</dbReference>
<dbReference type="OrthoDB" id="7593663at2"/>
<evidence type="ECO:0008006" key="3">
    <source>
        <dbReference type="Google" id="ProtNLM"/>
    </source>
</evidence>
<keyword evidence="2" id="KW-1185">Reference proteome</keyword>
<dbReference type="RefSeq" id="WP_145026481.1">
    <property type="nucleotide sequence ID" value="NZ_CP036271.1"/>
</dbReference>
<evidence type="ECO:0000313" key="1">
    <source>
        <dbReference type="EMBL" id="QDT52239.1"/>
    </source>
</evidence>
<accession>A0A517S7X9</accession>
<dbReference type="EMBL" id="CP036271">
    <property type="protein sequence ID" value="QDT52239.1"/>
    <property type="molecule type" value="Genomic_DNA"/>
</dbReference>
<sequence>MQTDTVDQVESPTKSLPTVTTDDFVILTCHFNPQGYRRPVENYHRFREALGGLAEYLFSAELSFNGTFETDAQIRLHGDRRNRCWQKEAMLNLLLRQLPPSIRYVAWIDRDIKFLNATWMREAVEMLASGHFAVQLLESLVMLDRWGIMNDLRDGVVVTSKDGLFKGFHGAAWAARKDYLDAIGGLPSRHIVGGADSLMAATWLGRGLDYLPRAGVSKGLIRWSERWAKGARDAMHGMTCGHVPGTGMHFHHGDRTNRRYNDRHTLLRAHGFDPDVHTRVNADGLIELHVPPALASTIEDYFVGRREDE</sequence>
<evidence type="ECO:0000313" key="2">
    <source>
        <dbReference type="Proteomes" id="UP000315700"/>
    </source>
</evidence>
<dbReference type="KEGG" id="ccos:Pan44_02480"/>
<dbReference type="AlphaFoldDB" id="A0A517S7X9"/>
<organism evidence="1 2">
    <name type="scientific">Caulifigura coniformis</name>
    <dbReference type="NCBI Taxonomy" id="2527983"/>
    <lineage>
        <taxon>Bacteria</taxon>
        <taxon>Pseudomonadati</taxon>
        <taxon>Planctomycetota</taxon>
        <taxon>Planctomycetia</taxon>
        <taxon>Planctomycetales</taxon>
        <taxon>Planctomycetaceae</taxon>
        <taxon>Caulifigura</taxon>
    </lineage>
</organism>
<protein>
    <recommendedName>
        <fullName evidence="3">Galactosyl transferase GMA12/MNN10 family protein</fullName>
    </recommendedName>
</protein>
<gene>
    <name evidence="1" type="ORF">Pan44_02480</name>
</gene>
<dbReference type="InParanoid" id="A0A517S7X9"/>
<reference evidence="1 2" key="1">
    <citation type="submission" date="2019-02" db="EMBL/GenBank/DDBJ databases">
        <title>Deep-cultivation of Planctomycetes and their phenomic and genomic characterization uncovers novel biology.</title>
        <authorList>
            <person name="Wiegand S."/>
            <person name="Jogler M."/>
            <person name="Boedeker C."/>
            <person name="Pinto D."/>
            <person name="Vollmers J."/>
            <person name="Rivas-Marin E."/>
            <person name="Kohn T."/>
            <person name="Peeters S.H."/>
            <person name="Heuer A."/>
            <person name="Rast P."/>
            <person name="Oberbeckmann S."/>
            <person name="Bunk B."/>
            <person name="Jeske O."/>
            <person name="Meyerdierks A."/>
            <person name="Storesund J.E."/>
            <person name="Kallscheuer N."/>
            <person name="Luecker S."/>
            <person name="Lage O.M."/>
            <person name="Pohl T."/>
            <person name="Merkel B.J."/>
            <person name="Hornburger P."/>
            <person name="Mueller R.-W."/>
            <person name="Bruemmer F."/>
            <person name="Labrenz M."/>
            <person name="Spormann A.M."/>
            <person name="Op den Camp H."/>
            <person name="Overmann J."/>
            <person name="Amann R."/>
            <person name="Jetten M.S.M."/>
            <person name="Mascher T."/>
            <person name="Medema M.H."/>
            <person name="Devos D.P."/>
            <person name="Kaster A.-K."/>
            <person name="Ovreas L."/>
            <person name="Rohde M."/>
            <person name="Galperin M.Y."/>
            <person name="Jogler C."/>
        </authorList>
    </citation>
    <scope>NUCLEOTIDE SEQUENCE [LARGE SCALE GENOMIC DNA]</scope>
    <source>
        <strain evidence="1 2">Pan44</strain>
    </source>
</reference>
<proteinExistence type="predicted"/>
<name>A0A517S7X9_9PLAN</name>